<sequence>MKSTVREVPGTWLDKLYSRLSVCLSVEEVGRVLNELEPTFLSEGEAETVVRQLQITTDHGKLLELVLSCGRWSAPLSTWLLKTFPKSVEAYLGSLHRDVLERLSLFLTFTQHSLGRDVDRALLEDRAVVELAPSVMAGLLSFSLDEPEASPVEPVEHEIDGFRIGTKQKQAQKKQARKAKRQSVALSARDLQRLGMEEPRTRLEAYTGAQAILDEAGQIIQGYLRMLQHQSVASMVQGTFVNQETTETTTCVETTEDEKGADLPPDLLQKTALYFESASGFGDWRILISTRADRDLRNARRSDQKFFKIVIKKIVELSNGHFSDDNQKRLTKEDVDFPVFEAKMTRDSRLVYQIDCIPEYDNNFERQVIKVFGVYTHAQIDKRFWNSMGYQLAKKGKTYRDRCTFRNRPHHTGDNVISPASFPPQEREEHDTLIVPELPKEDLEEIHSLLVLEKFVTLSKELLTSIWADLDVAHVFNVTPQEKEIIEYPHSCYVLGRSGTGKTTTMLFKMLGLERAYALQDERVAGAAKPRQVFVTQSRVLASRVEEYFSKLLESLATAKKSKEELKRIADQKRQQEEESNLLYDVDDDVTWKAGLPEKFSLLEDDHFPLFLTFERLSQLLEGDTEYSKAKMAPKTDRKGRMVTYDVFFEQYWPHFPQDLTKNLDPALVFSELLGVIEGSEESLNHENRYLDQASYRNLSHRAQHVFAKHRDRIYSLFTAYLKQKRWTGDYDTADRTHRIVKAFESSGVPGTKIDYLYVDEAQDNLLVDAMLLRSLCRNPNGLFWAGDTAQTIAIGSSFRFNDLKAFLYRLEQRREQGLIEDGGITQSELRTFQLAVNYRSHGGIVRCATAVIELITHFWPYAIDSLAPEKGVVDGAKPVFFSGWDTNTVRYEQFLFGDSGERIEFGARQCILVRDEAARAELRQQVGDIGLILTLYESKGLEFDDVLLYKFFEDSKVELGQWRLVLNLVGHTYSKGLAAPRFDEERHAGVCSELKFLYVAITRSRKNLWIVDCSDKAEPMKMLWESKGFIQNCIPGGEVPRLAVSSSPEEWANTGRTLFNNRRYLQAMHAFDRAAMPREAKIAKTHYLRESARSIPLTNKESLVARREAFRDAARSFSECAQSSKGKEQKVYHHNAGDCYEQAGNCGDNLEDYGLAAMAYQAAREYNSAVKLYRKSDQFDDAVYVVQHHREEVDKELAESVLDVARLFYFRKKDFGKAKTLFESVDEQLEYLEDNVLLDDCHAAVLAELGRFQEAADIHIEEGRTMDAIKVLLQDKGNSESTRRANTYILQGLWQTTSFSHKIKDDDTEAISLLSLASKVDTDLLSPSQKDEVSMFQNLRTGSTDPAVFRRLGQDFLKRQEQHQALLCLDHYFLNFPSLVDADNTVVFNFLNDFGVYCRLYRKVVAGLDLLDEQTQRLFNYQPASTENAYRLRMDTWIFKQATSSKANILESDEESVVLPAYDLHQLLRMALWNRLEGRLVEENQLCRYRAPVFRTPCLSFVMNGECRRFNCPRQHIGHEKLNQTWFNTQLRIHFLQILIYQVYHSIPSPKQTIPDRRYWIHRLHETLRPYAHYLGSQASVRVGSVPEALPAVEVVKKWIPDILFTRAGASDKMLLTFLYQAGALGNLFDPNTARLYLSRAPLLGIFANVPAFRRPRLGGKTSYVIPELYHSMSGTEPSFISAGILFLQQVVEKRLTIEVNVLCHFVEFLCGSVVLALVKFQLHNVILPRGWLLSLLRQIKARNAETQFLDRLLHSLKILLQSIINGGEEARTYLPIFLSLVSRDDSYRSQGYLLYENRDLADLPAIRDLFIGRVCRALGLIGYNIDNRVLKDRILGVLKVVKPAKMHHSFKKFAKADRWGHIVKAVESSYSESQLDELVQLCSLEKQHPHQMPPPVGVRRVFFKSLEDVPLVLSTGPMRADAPAFVPKALSKPDPDTVGPVDDEADNEEAVEHAGEKPEADITDIVDSRNLVDSLGPTEVPAAEAITEEQKAVAAKLIDVYQRKLRSRKLERAKTATHKAYDSYFKTCLEMSKTMDWPLGFYYRKLYLGFVPHLLACVNRVEAHAHNARGRAKKRFRSGKDTKEDLESLNKRMNELSSTFKLSKAILKQLGPSSELHRKRDIEELKLIVGQVEGLVNRLPPGANLDVQFNLDLAIKGIVTEPKVLKPAPKPDLNVEDIVDEAYHDIDGYN</sequence>
<evidence type="ECO:0000313" key="8">
    <source>
        <dbReference type="EMBL" id="TEB26287.1"/>
    </source>
</evidence>
<protein>
    <recommendedName>
        <fullName evidence="7">UvrD-like helicase ATP-binding domain-containing protein</fullName>
    </recommendedName>
</protein>
<dbReference type="PROSITE" id="PS51198">
    <property type="entry name" value="UVRD_HELICASE_ATP_BIND"/>
    <property type="match status" value="1"/>
</dbReference>
<dbReference type="GO" id="GO:0005524">
    <property type="term" value="F:ATP binding"/>
    <property type="evidence" value="ECO:0007669"/>
    <property type="project" value="UniProtKB-UniRule"/>
</dbReference>
<dbReference type="SUPFAM" id="SSF52540">
    <property type="entry name" value="P-loop containing nucleoside triphosphate hydrolases"/>
    <property type="match status" value="1"/>
</dbReference>
<dbReference type="InterPro" id="IPR014016">
    <property type="entry name" value="UvrD-like_ATP-bd"/>
</dbReference>
<evidence type="ECO:0000256" key="3">
    <source>
        <dbReference type="ARBA" id="ARBA00022806"/>
    </source>
</evidence>
<name>A0A4Y7SWQ5_COPMI</name>
<feature type="region of interest" description="Disordered" evidence="6">
    <location>
        <begin position="1929"/>
        <end position="1961"/>
    </location>
</feature>
<evidence type="ECO:0000256" key="6">
    <source>
        <dbReference type="SAM" id="MobiDB-lite"/>
    </source>
</evidence>
<keyword evidence="2 5" id="KW-0378">Hydrolase</keyword>
<reference evidence="8 9" key="1">
    <citation type="journal article" date="2019" name="Nat. Ecol. Evol.">
        <title>Megaphylogeny resolves global patterns of mushroom evolution.</title>
        <authorList>
            <person name="Varga T."/>
            <person name="Krizsan K."/>
            <person name="Foldi C."/>
            <person name="Dima B."/>
            <person name="Sanchez-Garcia M."/>
            <person name="Sanchez-Ramirez S."/>
            <person name="Szollosi G.J."/>
            <person name="Szarkandi J.G."/>
            <person name="Papp V."/>
            <person name="Albert L."/>
            <person name="Andreopoulos W."/>
            <person name="Angelini C."/>
            <person name="Antonin V."/>
            <person name="Barry K.W."/>
            <person name="Bougher N.L."/>
            <person name="Buchanan P."/>
            <person name="Buyck B."/>
            <person name="Bense V."/>
            <person name="Catcheside P."/>
            <person name="Chovatia M."/>
            <person name="Cooper J."/>
            <person name="Damon W."/>
            <person name="Desjardin D."/>
            <person name="Finy P."/>
            <person name="Geml J."/>
            <person name="Haridas S."/>
            <person name="Hughes K."/>
            <person name="Justo A."/>
            <person name="Karasinski D."/>
            <person name="Kautmanova I."/>
            <person name="Kiss B."/>
            <person name="Kocsube S."/>
            <person name="Kotiranta H."/>
            <person name="LaButti K.M."/>
            <person name="Lechner B.E."/>
            <person name="Liimatainen K."/>
            <person name="Lipzen A."/>
            <person name="Lukacs Z."/>
            <person name="Mihaltcheva S."/>
            <person name="Morgado L.N."/>
            <person name="Niskanen T."/>
            <person name="Noordeloos M.E."/>
            <person name="Ohm R.A."/>
            <person name="Ortiz-Santana B."/>
            <person name="Ovrebo C."/>
            <person name="Racz N."/>
            <person name="Riley R."/>
            <person name="Savchenko A."/>
            <person name="Shiryaev A."/>
            <person name="Soop K."/>
            <person name="Spirin V."/>
            <person name="Szebenyi C."/>
            <person name="Tomsovsky M."/>
            <person name="Tulloss R.E."/>
            <person name="Uehling J."/>
            <person name="Grigoriev I.V."/>
            <person name="Vagvolgyi C."/>
            <person name="Papp T."/>
            <person name="Martin F.M."/>
            <person name="Miettinen O."/>
            <person name="Hibbett D.S."/>
            <person name="Nagy L.G."/>
        </authorList>
    </citation>
    <scope>NUCLEOTIDE SEQUENCE [LARGE SCALE GENOMIC DNA]</scope>
    <source>
        <strain evidence="8 9">FP101781</strain>
    </source>
</reference>
<dbReference type="Proteomes" id="UP000298030">
    <property type="component" value="Unassembled WGS sequence"/>
</dbReference>
<dbReference type="InterPro" id="IPR014017">
    <property type="entry name" value="DNA_helicase_UvrD-like_C"/>
</dbReference>
<dbReference type="PANTHER" id="PTHR21529:SF4">
    <property type="entry name" value="TPR AND ANKYRIN REPEAT-CONTAINING PROTEIN 1"/>
    <property type="match status" value="1"/>
</dbReference>
<feature type="binding site" evidence="5">
    <location>
        <begin position="496"/>
        <end position="503"/>
    </location>
    <ligand>
        <name>ATP</name>
        <dbReference type="ChEBI" id="CHEBI:30616"/>
    </ligand>
</feature>
<gene>
    <name evidence="8" type="ORF">FA13DRAFT_1795702</name>
</gene>
<dbReference type="GO" id="GO:0004386">
    <property type="term" value="F:helicase activity"/>
    <property type="evidence" value="ECO:0007669"/>
    <property type="project" value="UniProtKB-UniRule"/>
</dbReference>
<keyword evidence="1 5" id="KW-0547">Nucleotide-binding</keyword>
<dbReference type="InterPro" id="IPR039904">
    <property type="entry name" value="TRANK1"/>
</dbReference>
<comment type="caution">
    <text evidence="8">The sequence shown here is derived from an EMBL/GenBank/DDBJ whole genome shotgun (WGS) entry which is preliminary data.</text>
</comment>
<evidence type="ECO:0000256" key="4">
    <source>
        <dbReference type="ARBA" id="ARBA00022840"/>
    </source>
</evidence>
<dbReference type="Gene3D" id="3.40.50.300">
    <property type="entry name" value="P-loop containing nucleotide triphosphate hydrolases"/>
    <property type="match status" value="2"/>
</dbReference>
<dbReference type="Pfam" id="PF00580">
    <property type="entry name" value="UvrD-helicase"/>
    <property type="match status" value="1"/>
</dbReference>
<dbReference type="Pfam" id="PF13361">
    <property type="entry name" value="UvrD_C"/>
    <property type="match status" value="1"/>
</dbReference>
<dbReference type="OrthoDB" id="3156807at2759"/>
<organism evidence="8 9">
    <name type="scientific">Coprinellus micaceus</name>
    <name type="common">Glistening ink-cap mushroom</name>
    <name type="synonym">Coprinus micaceus</name>
    <dbReference type="NCBI Taxonomy" id="71717"/>
    <lineage>
        <taxon>Eukaryota</taxon>
        <taxon>Fungi</taxon>
        <taxon>Dikarya</taxon>
        <taxon>Basidiomycota</taxon>
        <taxon>Agaricomycotina</taxon>
        <taxon>Agaricomycetes</taxon>
        <taxon>Agaricomycetidae</taxon>
        <taxon>Agaricales</taxon>
        <taxon>Agaricineae</taxon>
        <taxon>Psathyrellaceae</taxon>
        <taxon>Coprinellus</taxon>
    </lineage>
</organism>
<proteinExistence type="predicted"/>
<dbReference type="SUPFAM" id="SSF48452">
    <property type="entry name" value="TPR-like"/>
    <property type="match status" value="1"/>
</dbReference>
<dbReference type="GO" id="GO:0016787">
    <property type="term" value="F:hydrolase activity"/>
    <property type="evidence" value="ECO:0007669"/>
    <property type="project" value="UniProtKB-UniRule"/>
</dbReference>
<dbReference type="InterPro" id="IPR027417">
    <property type="entry name" value="P-loop_NTPase"/>
</dbReference>
<dbReference type="EMBL" id="QPFP01000049">
    <property type="protein sequence ID" value="TEB26287.1"/>
    <property type="molecule type" value="Genomic_DNA"/>
</dbReference>
<keyword evidence="9" id="KW-1185">Reference proteome</keyword>
<evidence type="ECO:0000313" key="9">
    <source>
        <dbReference type="Proteomes" id="UP000298030"/>
    </source>
</evidence>
<keyword evidence="3 5" id="KW-0347">Helicase</keyword>
<dbReference type="Gene3D" id="1.25.40.10">
    <property type="entry name" value="Tetratricopeptide repeat domain"/>
    <property type="match status" value="1"/>
</dbReference>
<accession>A0A4Y7SWQ5</accession>
<evidence type="ECO:0000256" key="5">
    <source>
        <dbReference type="PROSITE-ProRule" id="PRU00560"/>
    </source>
</evidence>
<evidence type="ECO:0000256" key="1">
    <source>
        <dbReference type="ARBA" id="ARBA00022741"/>
    </source>
</evidence>
<evidence type="ECO:0000256" key="2">
    <source>
        <dbReference type="ARBA" id="ARBA00022801"/>
    </source>
</evidence>
<dbReference type="STRING" id="71717.A0A4Y7SWQ5"/>
<dbReference type="InterPro" id="IPR011990">
    <property type="entry name" value="TPR-like_helical_dom_sf"/>
</dbReference>
<evidence type="ECO:0000259" key="7">
    <source>
        <dbReference type="PROSITE" id="PS51198"/>
    </source>
</evidence>
<dbReference type="PANTHER" id="PTHR21529">
    <property type="entry name" value="MAMMARY TURMOR VIRUS RECEPTOR HOMOLOG 1, 2 MTVR1, 2"/>
    <property type="match status" value="1"/>
</dbReference>
<feature type="compositionally biased region" description="Basic and acidic residues" evidence="6">
    <location>
        <begin position="1952"/>
        <end position="1961"/>
    </location>
</feature>
<feature type="domain" description="UvrD-like helicase ATP-binding" evidence="7">
    <location>
        <begin position="475"/>
        <end position="842"/>
    </location>
</feature>
<keyword evidence="4 5" id="KW-0067">ATP-binding</keyword>